<dbReference type="AlphaFoldDB" id="A1C9K1"/>
<dbReference type="OrthoDB" id="4511076at2759"/>
<dbReference type="RefSeq" id="XP_001274951.1">
    <property type="nucleotide sequence ID" value="XM_001274950.1"/>
</dbReference>
<protein>
    <submittedName>
        <fullName evidence="1">Uncharacterized protein</fullName>
    </submittedName>
</protein>
<dbReference type="HOGENOM" id="CLU_1510245_0_0_1"/>
<dbReference type="GeneID" id="4707161"/>
<organism evidence="1 2">
    <name type="scientific">Aspergillus clavatus (strain ATCC 1007 / CBS 513.65 / DSM 816 / NCTC 3887 / NRRL 1 / QM 1276 / 107)</name>
    <dbReference type="NCBI Taxonomy" id="344612"/>
    <lineage>
        <taxon>Eukaryota</taxon>
        <taxon>Fungi</taxon>
        <taxon>Dikarya</taxon>
        <taxon>Ascomycota</taxon>
        <taxon>Pezizomycotina</taxon>
        <taxon>Eurotiomycetes</taxon>
        <taxon>Eurotiomycetidae</taxon>
        <taxon>Eurotiales</taxon>
        <taxon>Aspergillaceae</taxon>
        <taxon>Aspergillus</taxon>
        <taxon>Aspergillus subgen. Fumigati</taxon>
    </lineage>
</organism>
<dbReference type="Proteomes" id="UP000006701">
    <property type="component" value="Unassembled WGS sequence"/>
</dbReference>
<dbReference type="EMBL" id="DS027048">
    <property type="protein sequence ID" value="EAW13525.1"/>
    <property type="molecule type" value="Genomic_DNA"/>
</dbReference>
<evidence type="ECO:0000313" key="1">
    <source>
        <dbReference type="EMBL" id="EAW13525.1"/>
    </source>
</evidence>
<dbReference type="KEGG" id="act:ACLA_055730"/>
<keyword evidence="2" id="KW-1185">Reference proteome</keyword>
<dbReference type="VEuPathDB" id="FungiDB:ACLA_055730"/>
<dbReference type="STRING" id="344612.A1C9K1"/>
<proteinExistence type="predicted"/>
<evidence type="ECO:0000313" key="2">
    <source>
        <dbReference type="Proteomes" id="UP000006701"/>
    </source>
</evidence>
<reference evidence="1 2" key="1">
    <citation type="journal article" date="2008" name="PLoS Genet.">
        <title>Genomic islands in the pathogenic filamentous fungus Aspergillus fumigatus.</title>
        <authorList>
            <person name="Fedorova N.D."/>
            <person name="Khaldi N."/>
            <person name="Joardar V.S."/>
            <person name="Maiti R."/>
            <person name="Amedeo P."/>
            <person name="Anderson M.J."/>
            <person name="Crabtree J."/>
            <person name="Silva J.C."/>
            <person name="Badger J.H."/>
            <person name="Albarraq A."/>
            <person name="Angiuoli S."/>
            <person name="Bussey H."/>
            <person name="Bowyer P."/>
            <person name="Cotty P.J."/>
            <person name="Dyer P.S."/>
            <person name="Egan A."/>
            <person name="Galens K."/>
            <person name="Fraser-Liggett C.M."/>
            <person name="Haas B.J."/>
            <person name="Inman J.M."/>
            <person name="Kent R."/>
            <person name="Lemieux S."/>
            <person name="Malavazi I."/>
            <person name="Orvis J."/>
            <person name="Roemer T."/>
            <person name="Ronning C.M."/>
            <person name="Sundaram J.P."/>
            <person name="Sutton G."/>
            <person name="Turner G."/>
            <person name="Venter J.C."/>
            <person name="White O.R."/>
            <person name="Whitty B.R."/>
            <person name="Youngman P."/>
            <person name="Wolfe K.H."/>
            <person name="Goldman G.H."/>
            <person name="Wortman J.R."/>
            <person name="Jiang B."/>
            <person name="Denning D.W."/>
            <person name="Nierman W.C."/>
        </authorList>
    </citation>
    <scope>NUCLEOTIDE SEQUENCE [LARGE SCALE GENOMIC DNA]</scope>
    <source>
        <strain evidence="2">ATCC 1007 / CBS 513.65 / DSM 816 / NCTC 3887 / NRRL 1</strain>
    </source>
</reference>
<gene>
    <name evidence="1" type="ORF">ACLA_055730</name>
</gene>
<accession>A1C9K1</accession>
<name>A1C9K1_ASPCL</name>
<sequence>MAAGFRKDRRKWKRTRVLCVARIHYRDNGFCSPGFGPDYRKGLPGESTVFRLIKIAGELVLHGSFAGPPTRLFMISGFTAGQFAIYGGIKAPLATPLWWATRNDHDDVAARLLAKPNIDVNAVGQFEAPEPDRPTSLHDVTVKHMGGLLPCRRRLCGVDHIEFAAPWLYRYFFSREDE</sequence>